<dbReference type="EMBL" id="LSRF01000056">
    <property type="protein sequence ID" value="KXP06649.1"/>
    <property type="molecule type" value="Genomic_DNA"/>
</dbReference>
<dbReference type="Proteomes" id="UP000070409">
    <property type="component" value="Unassembled WGS sequence"/>
</dbReference>
<feature type="domain" description="Cation efflux protein cytoplasmic" evidence="9">
    <location>
        <begin position="223"/>
        <end position="299"/>
    </location>
</feature>
<feature type="domain" description="Cation efflux protein transmembrane" evidence="8">
    <location>
        <begin position="25"/>
        <end position="218"/>
    </location>
</feature>
<evidence type="ECO:0000256" key="4">
    <source>
        <dbReference type="ARBA" id="ARBA00022692"/>
    </source>
</evidence>
<dbReference type="PANTHER" id="PTHR43840:SF15">
    <property type="entry name" value="MITOCHONDRIAL METAL TRANSPORTER 1-RELATED"/>
    <property type="match status" value="1"/>
</dbReference>
<dbReference type="PANTHER" id="PTHR43840">
    <property type="entry name" value="MITOCHONDRIAL METAL TRANSPORTER 1-RELATED"/>
    <property type="match status" value="1"/>
</dbReference>
<feature type="transmembrane region" description="Helical" evidence="7">
    <location>
        <begin position="168"/>
        <end position="187"/>
    </location>
</feature>
<dbReference type="AlphaFoldDB" id="A0A138A860"/>
<keyword evidence="4 7" id="KW-0812">Transmembrane</keyword>
<dbReference type="STRING" id="239498.AXK60_11295"/>
<comment type="caution">
    <text evidence="11">The sequence shown here is derived from an EMBL/GenBank/DDBJ whole genome shotgun (WGS) entry which is preliminary data.</text>
</comment>
<accession>A0A138A860</accession>
<dbReference type="EMBL" id="LSRE01000006">
    <property type="protein sequence ID" value="KXP00628.1"/>
    <property type="molecule type" value="Genomic_DNA"/>
</dbReference>
<dbReference type="InterPro" id="IPR002524">
    <property type="entry name" value="Cation_efflux"/>
</dbReference>
<dbReference type="GO" id="GO:0006882">
    <property type="term" value="P:intracellular zinc ion homeostasis"/>
    <property type="evidence" value="ECO:0007669"/>
    <property type="project" value="TreeGrafter"/>
</dbReference>
<feature type="transmembrane region" description="Helical" evidence="7">
    <location>
        <begin position="23"/>
        <end position="45"/>
    </location>
</feature>
<feature type="transmembrane region" description="Helical" evidence="7">
    <location>
        <begin position="57"/>
        <end position="74"/>
    </location>
</feature>
<evidence type="ECO:0000256" key="1">
    <source>
        <dbReference type="ARBA" id="ARBA00004141"/>
    </source>
</evidence>
<dbReference type="InterPro" id="IPR058533">
    <property type="entry name" value="Cation_efflux_TM"/>
</dbReference>
<dbReference type="Proteomes" id="UP000070258">
    <property type="component" value="Unassembled WGS sequence"/>
</dbReference>
<reference evidence="11" key="2">
    <citation type="submission" date="2016-02" db="EMBL/GenBank/DDBJ databases">
        <authorList>
            <person name="Teng J.L."/>
            <person name="Yang Y."/>
            <person name="Huang Y."/>
            <person name="Guo F."/>
            <person name="Wei W."/>
            <person name="Chen J.H."/>
            <person name="Wong S.Y."/>
            <person name="Lau S.K."/>
            <person name="Woo P.C."/>
        </authorList>
    </citation>
    <scope>NUCLEOTIDE SEQUENCE</scope>
    <source>
        <strain evidence="11">JCM 15929</strain>
    </source>
</reference>
<dbReference type="GO" id="GO:0015341">
    <property type="term" value="F:zinc efflux antiporter activity"/>
    <property type="evidence" value="ECO:0007669"/>
    <property type="project" value="TreeGrafter"/>
</dbReference>
<proteinExistence type="inferred from homology"/>
<reference evidence="10 13" key="3">
    <citation type="submission" date="2016-02" db="EMBL/GenBank/DDBJ databases">
        <authorList>
            <person name="Teng J.L."/>
            <person name="Tang Y."/>
            <person name="Huang Y."/>
            <person name="Guo F."/>
            <person name="Wei W."/>
            <person name="Chen J.H."/>
            <person name="Wong S.Y."/>
            <person name="Lau S.K."/>
            <person name="Woo P.C."/>
        </authorList>
    </citation>
    <scope>NUCLEOTIDE SEQUENCE [LARGE SCALE GENOMIC DNA]</scope>
    <source>
        <strain evidence="10 13">JCM 13375</strain>
    </source>
</reference>
<comment type="similarity">
    <text evidence="2">Belongs to the cation diffusion facilitator (CDF) transporter (TC 2.A.4) family.</text>
</comment>
<evidence type="ECO:0000313" key="10">
    <source>
        <dbReference type="EMBL" id="KXP00628.1"/>
    </source>
</evidence>
<protein>
    <submittedName>
        <fullName evidence="11">Transporter</fullName>
    </submittedName>
</protein>
<evidence type="ECO:0000256" key="6">
    <source>
        <dbReference type="ARBA" id="ARBA00023136"/>
    </source>
</evidence>
<keyword evidence="13" id="KW-1185">Reference proteome</keyword>
<dbReference type="OrthoDB" id="9813655at2"/>
<evidence type="ECO:0000259" key="8">
    <source>
        <dbReference type="Pfam" id="PF01545"/>
    </source>
</evidence>
<dbReference type="Pfam" id="PF16916">
    <property type="entry name" value="ZT_dimer"/>
    <property type="match status" value="1"/>
</dbReference>
<dbReference type="Pfam" id="PF01545">
    <property type="entry name" value="Cation_efflux"/>
    <property type="match status" value="1"/>
</dbReference>
<keyword evidence="5 7" id="KW-1133">Transmembrane helix</keyword>
<feature type="transmembrane region" description="Helical" evidence="7">
    <location>
        <begin position="193"/>
        <end position="211"/>
    </location>
</feature>
<feature type="transmembrane region" description="Helical" evidence="7">
    <location>
        <begin position="94"/>
        <end position="113"/>
    </location>
</feature>
<feature type="transmembrane region" description="Helical" evidence="7">
    <location>
        <begin position="125"/>
        <end position="147"/>
    </location>
</feature>
<dbReference type="SUPFAM" id="SSF161111">
    <property type="entry name" value="Cation efflux protein transmembrane domain-like"/>
    <property type="match status" value="1"/>
</dbReference>
<dbReference type="NCBIfam" id="TIGR01297">
    <property type="entry name" value="CDF"/>
    <property type="match status" value="1"/>
</dbReference>
<comment type="subcellular location">
    <subcellularLocation>
        <location evidence="1">Membrane</location>
        <topology evidence="1">Multi-pass membrane protein</topology>
    </subcellularLocation>
</comment>
<dbReference type="GO" id="GO:0015093">
    <property type="term" value="F:ferrous iron transmembrane transporter activity"/>
    <property type="evidence" value="ECO:0007669"/>
    <property type="project" value="TreeGrafter"/>
</dbReference>
<evidence type="ECO:0000259" key="9">
    <source>
        <dbReference type="Pfam" id="PF16916"/>
    </source>
</evidence>
<dbReference type="RefSeq" id="WP_068572440.1">
    <property type="nucleotide sequence ID" value="NZ_LSRE01000006.1"/>
</dbReference>
<dbReference type="GO" id="GO:0015086">
    <property type="term" value="F:cadmium ion transmembrane transporter activity"/>
    <property type="evidence" value="ECO:0007669"/>
    <property type="project" value="TreeGrafter"/>
</dbReference>
<evidence type="ECO:0000256" key="2">
    <source>
        <dbReference type="ARBA" id="ARBA00008114"/>
    </source>
</evidence>
<evidence type="ECO:0000256" key="7">
    <source>
        <dbReference type="SAM" id="Phobius"/>
    </source>
</evidence>
<sequence length="312" mass="33416">MTAPSSPAAPGAGPGVRQDLSRFALLSIATSIVVIALKILAWRLTGSVGLLSDAAESSVNIVAAVAAFVALKVVAKPADHDHNFGHTKAEYFSAVLEGVMIVVAAVVIIVSAVDRLLNPQALEQVGLGLAISVAATVLNGLVGLYLIRVGRRHRSLALQADGKHLITDVWTTAGVIVGVLLVALTGWLPLDPLIAIAVAVNILVVGARLVWQSGAGLMDAALPVEERAQIDEVLDRHRVAGIDFHDVRTRESGHERFLQMHMLVPGDWTVQRAHDVTEEVEADLDALFDDLRITVHIEPIDDPRAYEDWRLD</sequence>
<evidence type="ECO:0000256" key="3">
    <source>
        <dbReference type="ARBA" id="ARBA00022448"/>
    </source>
</evidence>
<dbReference type="InterPro" id="IPR050291">
    <property type="entry name" value="CDF_Transporter"/>
</dbReference>
<evidence type="ECO:0000313" key="12">
    <source>
        <dbReference type="Proteomes" id="UP000070258"/>
    </source>
</evidence>
<keyword evidence="6 7" id="KW-0472">Membrane</keyword>
<dbReference type="SUPFAM" id="SSF160240">
    <property type="entry name" value="Cation efflux protein cytoplasmic domain-like"/>
    <property type="match status" value="1"/>
</dbReference>
<reference evidence="12" key="1">
    <citation type="submission" date="2016-02" db="EMBL/GenBank/DDBJ databases">
        <authorList>
            <person name="Wen L."/>
            <person name="He K."/>
            <person name="Yang H."/>
        </authorList>
    </citation>
    <scope>NUCLEOTIDE SEQUENCE [LARGE SCALE GENOMIC DNA]</scope>
    <source>
        <strain evidence="12">JCM 15929</strain>
    </source>
</reference>
<organism evidence="11 12">
    <name type="scientific">Tsukamurella pseudospumae</name>
    <dbReference type="NCBI Taxonomy" id="239498"/>
    <lineage>
        <taxon>Bacteria</taxon>
        <taxon>Bacillati</taxon>
        <taxon>Actinomycetota</taxon>
        <taxon>Actinomycetes</taxon>
        <taxon>Mycobacteriales</taxon>
        <taxon>Tsukamurellaceae</taxon>
        <taxon>Tsukamurella</taxon>
    </lineage>
</organism>
<name>A0A138A860_9ACTN</name>
<gene>
    <name evidence="11" type="ORF">AXK60_11295</name>
    <name evidence="10" type="ORF">AXK61_15130</name>
</gene>
<dbReference type="Gene3D" id="3.30.70.1350">
    <property type="entry name" value="Cation efflux protein, cytoplasmic domain"/>
    <property type="match status" value="1"/>
</dbReference>
<dbReference type="InterPro" id="IPR027469">
    <property type="entry name" value="Cation_efflux_TMD_sf"/>
</dbReference>
<dbReference type="InterPro" id="IPR027470">
    <property type="entry name" value="Cation_efflux_CTD"/>
</dbReference>
<dbReference type="GO" id="GO:0005886">
    <property type="term" value="C:plasma membrane"/>
    <property type="evidence" value="ECO:0007669"/>
    <property type="project" value="TreeGrafter"/>
</dbReference>
<evidence type="ECO:0000256" key="5">
    <source>
        <dbReference type="ARBA" id="ARBA00022989"/>
    </source>
</evidence>
<evidence type="ECO:0000313" key="11">
    <source>
        <dbReference type="EMBL" id="KXP06649.1"/>
    </source>
</evidence>
<dbReference type="InterPro" id="IPR036837">
    <property type="entry name" value="Cation_efflux_CTD_sf"/>
</dbReference>
<dbReference type="Gene3D" id="1.20.1510.10">
    <property type="entry name" value="Cation efflux protein transmembrane domain"/>
    <property type="match status" value="1"/>
</dbReference>
<evidence type="ECO:0000313" key="13">
    <source>
        <dbReference type="Proteomes" id="UP000070409"/>
    </source>
</evidence>
<keyword evidence="3" id="KW-0813">Transport</keyword>